<keyword evidence="8" id="KW-1185">Reference proteome</keyword>
<organism evidence="7 8">
    <name type="scientific">Tetrahymena thermophila (strain SB210)</name>
    <dbReference type="NCBI Taxonomy" id="312017"/>
    <lineage>
        <taxon>Eukaryota</taxon>
        <taxon>Sar</taxon>
        <taxon>Alveolata</taxon>
        <taxon>Ciliophora</taxon>
        <taxon>Intramacronucleata</taxon>
        <taxon>Oligohymenophorea</taxon>
        <taxon>Hymenostomatida</taxon>
        <taxon>Tetrahymenina</taxon>
        <taxon>Tetrahymenidae</taxon>
        <taxon>Tetrahymena</taxon>
    </lineage>
</organism>
<evidence type="ECO:0000313" key="7">
    <source>
        <dbReference type="EMBL" id="EAR91733.2"/>
    </source>
</evidence>
<evidence type="ECO:0000256" key="3">
    <source>
        <dbReference type="ARBA" id="ARBA00022989"/>
    </source>
</evidence>
<dbReference type="InterPro" id="IPR018490">
    <property type="entry name" value="cNMP-bd_dom_sf"/>
</dbReference>
<evidence type="ECO:0000313" key="8">
    <source>
        <dbReference type="Proteomes" id="UP000009168"/>
    </source>
</evidence>
<dbReference type="Proteomes" id="UP000009168">
    <property type="component" value="Unassembled WGS sequence"/>
</dbReference>
<evidence type="ECO:0000256" key="5">
    <source>
        <dbReference type="SAM" id="Phobius"/>
    </source>
</evidence>
<proteinExistence type="predicted"/>
<evidence type="ECO:0000256" key="1">
    <source>
        <dbReference type="ARBA" id="ARBA00004141"/>
    </source>
</evidence>
<dbReference type="KEGG" id="tet:TTHERM_00397050"/>
<feature type="transmembrane region" description="Helical" evidence="5">
    <location>
        <begin position="422"/>
        <end position="440"/>
    </location>
</feature>
<protein>
    <submittedName>
        <fullName evidence="7">Cation channel family protein</fullName>
    </submittedName>
</protein>
<keyword evidence="3 5" id="KW-1133">Transmembrane helix</keyword>
<evidence type="ECO:0000259" key="6">
    <source>
        <dbReference type="Pfam" id="PF00520"/>
    </source>
</evidence>
<dbReference type="PANTHER" id="PTHR45689">
    <property type="entry name" value="I[[H]] CHANNEL, ISOFORM E"/>
    <property type="match status" value="1"/>
</dbReference>
<keyword evidence="4 5" id="KW-0472">Membrane</keyword>
<sequence>MKNQTIKLNQVNFTEHIDCDLNTSQNHSNSLHQFKLFQLQQQNQSLGDYSQSLMQFPTQTLFNNAIKQDSKIQNDVQNEIQDKQCSSNNSFENNQKYQQCFEYNSNFTIHNGDIQFQIPQVDQQMPQQNKKLQAQSIFYERQSLTSANQTSSLFTRYDKSKAINFQNAFDSKEANKTGLKQKGYKKRNNLLARDNNAQKEVWKKKWFLILALVSKMKKAAQQSSLFFRPQNLREIQIRLINDLSTINFVASLILFVYLPFEYCFGLSRGQFFRYFISYFCTIIFSADIFVKFNTVSSEQGNPIEQHMQIFTNYISTTFLFDLICLLSLNSTIFYLDGISFLFFLRIFQPFRILELFREQFLLKTKIFGVISLLYLLAQVIYFAHLFTCLWNYVGLLQLEQNTGWIVTYNYQTESVSSRYIQTFYYAVVTMTTIGYGDFTAQTKLEKLLMIFIAFFSCGIFGYTINSIGNILYDFKQKRDLYLQELAKINKYFKQNNVELGLQCRAKKYIQYIYSDQYCDQSCSIKSLSSLSVYLQKEIQQDVYIKMLKKVPIFREIITEQIFNELALLMKEKIVCHDQLITCQEEDDEGEHFIYFVNDGTILEFCQYDSKTQIKEIQKFRYGQYFGLAQFMSGNSNQNLKYKSIGVSSVLQLSNSNFIEVLRKYDLEYQKFCQAKDEVKFESKFQKINSYCYSCKQKNHRFEECPYLFYEGKKPIILRQYIKENNFKIKHFQRKKQDKSLNALISQEYVAQCADKHFLQNMPCFSMWYESQESGSQSDSKSNEKSTNSSQEHISQEIIQQEIFRNANSEQRLGESKKIGSIIEDSSQMQLNGRKFSLQIQKEIQNQFELGETNQFNIQKVNSSFIPSKINILDDEESINLEENLNNQIYKNKKSRSYKNIHTKDSFLNIQNLHEYDQFNSQSKINVLIQSIIKVI</sequence>
<comment type="subcellular location">
    <subcellularLocation>
        <location evidence="1">Membrane</location>
        <topology evidence="1">Multi-pass membrane protein</topology>
    </subcellularLocation>
</comment>
<dbReference type="InterPro" id="IPR014710">
    <property type="entry name" value="RmlC-like_jellyroll"/>
</dbReference>
<dbReference type="GO" id="GO:0003254">
    <property type="term" value="P:regulation of membrane depolarization"/>
    <property type="evidence" value="ECO:0007669"/>
    <property type="project" value="TreeGrafter"/>
</dbReference>
<dbReference type="eggNOG" id="KOG0500">
    <property type="taxonomic scope" value="Eukaryota"/>
</dbReference>
<feature type="transmembrane region" description="Helical" evidence="5">
    <location>
        <begin position="239"/>
        <end position="260"/>
    </location>
</feature>
<reference evidence="8" key="1">
    <citation type="journal article" date="2006" name="PLoS Biol.">
        <title>Macronuclear genome sequence of the ciliate Tetrahymena thermophila, a model eukaryote.</title>
        <authorList>
            <person name="Eisen J.A."/>
            <person name="Coyne R.S."/>
            <person name="Wu M."/>
            <person name="Wu D."/>
            <person name="Thiagarajan M."/>
            <person name="Wortman J.R."/>
            <person name="Badger J.H."/>
            <person name="Ren Q."/>
            <person name="Amedeo P."/>
            <person name="Jones K.M."/>
            <person name="Tallon L.J."/>
            <person name="Delcher A.L."/>
            <person name="Salzberg S.L."/>
            <person name="Silva J.C."/>
            <person name="Haas B.J."/>
            <person name="Majoros W.H."/>
            <person name="Farzad M."/>
            <person name="Carlton J.M."/>
            <person name="Smith R.K. Jr."/>
            <person name="Garg J."/>
            <person name="Pearlman R.E."/>
            <person name="Karrer K.M."/>
            <person name="Sun L."/>
            <person name="Manning G."/>
            <person name="Elde N.C."/>
            <person name="Turkewitz A.P."/>
            <person name="Asai D.J."/>
            <person name="Wilkes D.E."/>
            <person name="Wang Y."/>
            <person name="Cai H."/>
            <person name="Collins K."/>
            <person name="Stewart B.A."/>
            <person name="Lee S.R."/>
            <person name="Wilamowska K."/>
            <person name="Weinberg Z."/>
            <person name="Ruzzo W.L."/>
            <person name="Wloga D."/>
            <person name="Gaertig J."/>
            <person name="Frankel J."/>
            <person name="Tsao C.-C."/>
            <person name="Gorovsky M.A."/>
            <person name="Keeling P.J."/>
            <person name="Waller R.F."/>
            <person name="Patron N.J."/>
            <person name="Cherry J.M."/>
            <person name="Stover N.A."/>
            <person name="Krieger C.J."/>
            <person name="del Toro C."/>
            <person name="Ryder H.F."/>
            <person name="Williamson S.C."/>
            <person name="Barbeau R.A."/>
            <person name="Hamilton E.P."/>
            <person name="Orias E."/>
        </authorList>
    </citation>
    <scope>NUCLEOTIDE SEQUENCE [LARGE SCALE GENOMIC DNA]</scope>
    <source>
        <strain evidence="8">SB210</strain>
    </source>
</reference>
<dbReference type="InParanoid" id="Q232U7"/>
<accession>Q232U7</accession>
<dbReference type="SUPFAM" id="SSF51206">
    <property type="entry name" value="cAMP-binding domain-like"/>
    <property type="match status" value="1"/>
</dbReference>
<dbReference type="GO" id="GO:0098855">
    <property type="term" value="C:HCN channel complex"/>
    <property type="evidence" value="ECO:0007669"/>
    <property type="project" value="TreeGrafter"/>
</dbReference>
<dbReference type="RefSeq" id="XP_001011978.2">
    <property type="nucleotide sequence ID" value="XM_001011978.2"/>
</dbReference>
<feature type="domain" description="Ion transport" evidence="6">
    <location>
        <begin position="249"/>
        <end position="477"/>
    </location>
</feature>
<dbReference type="EMBL" id="GG662770">
    <property type="protein sequence ID" value="EAR91733.2"/>
    <property type="molecule type" value="Genomic_DNA"/>
</dbReference>
<dbReference type="GO" id="GO:0035725">
    <property type="term" value="P:sodium ion transmembrane transport"/>
    <property type="evidence" value="ECO:0007669"/>
    <property type="project" value="TreeGrafter"/>
</dbReference>
<name>Q232U7_TETTS</name>
<dbReference type="Pfam" id="PF00520">
    <property type="entry name" value="Ion_trans"/>
    <property type="match status" value="1"/>
</dbReference>
<dbReference type="PANTHER" id="PTHR45689:SF5">
    <property type="entry name" value="I[[H]] CHANNEL, ISOFORM E"/>
    <property type="match status" value="1"/>
</dbReference>
<feature type="transmembrane region" description="Helical" evidence="5">
    <location>
        <begin position="366"/>
        <end position="393"/>
    </location>
</feature>
<dbReference type="OrthoDB" id="432483at2759"/>
<feature type="transmembrane region" description="Helical" evidence="5">
    <location>
        <begin position="447"/>
        <end position="472"/>
    </location>
</feature>
<dbReference type="InterPro" id="IPR005821">
    <property type="entry name" value="Ion_trans_dom"/>
</dbReference>
<dbReference type="SUPFAM" id="SSF81324">
    <property type="entry name" value="Voltage-gated potassium channels"/>
    <property type="match status" value="1"/>
</dbReference>
<gene>
    <name evidence="7" type="ORF">TTHERM_00397050</name>
</gene>
<evidence type="ECO:0000256" key="2">
    <source>
        <dbReference type="ARBA" id="ARBA00022692"/>
    </source>
</evidence>
<evidence type="ECO:0000256" key="4">
    <source>
        <dbReference type="ARBA" id="ARBA00023136"/>
    </source>
</evidence>
<dbReference type="InterPro" id="IPR051413">
    <property type="entry name" value="K/Na_HCN_channel"/>
</dbReference>
<keyword evidence="2 5" id="KW-0812">Transmembrane</keyword>
<dbReference type="AlphaFoldDB" id="Q232U7"/>
<dbReference type="HOGENOM" id="CLU_604826_0_0_1"/>
<dbReference type="Gene3D" id="1.10.287.70">
    <property type="match status" value="1"/>
</dbReference>
<dbReference type="GeneID" id="7842035"/>
<feature type="transmembrane region" description="Helical" evidence="5">
    <location>
        <begin position="272"/>
        <end position="290"/>
    </location>
</feature>
<dbReference type="Gene3D" id="2.60.120.10">
    <property type="entry name" value="Jelly Rolls"/>
    <property type="match status" value="1"/>
</dbReference>
<dbReference type="GO" id="GO:0005249">
    <property type="term" value="F:voltage-gated potassium channel activity"/>
    <property type="evidence" value="ECO:0007669"/>
    <property type="project" value="TreeGrafter"/>
</dbReference>